<dbReference type="Proteomes" id="UP000637423">
    <property type="component" value="Unassembled WGS sequence"/>
</dbReference>
<evidence type="ECO:0000313" key="2">
    <source>
        <dbReference type="EMBL" id="GGC79492.1"/>
    </source>
</evidence>
<proteinExistence type="predicted"/>
<protein>
    <recommendedName>
        <fullName evidence="4">SMODS and SLOG-associating 2TM effector domain-containing protein</fullName>
    </recommendedName>
</protein>
<gene>
    <name evidence="2" type="ORF">GCM10011396_28430</name>
</gene>
<sequence>MNEEEKRYLEQQLAEKHRWFNKGSRSWSTAHHWSLGISAVTSACAAVVIKLKWLEKAYPDLYTYREDAAALLAALATIITAVSAAGNFGRKWQTNRISRGKIERLQIMLSNPAVSADTVREELLDVMKRHEEGIIGTPIK</sequence>
<feature type="transmembrane region" description="Helical" evidence="1">
    <location>
        <begin position="30"/>
        <end position="49"/>
    </location>
</feature>
<accession>A0A916XL93</accession>
<dbReference type="RefSeq" id="WP_188566664.1">
    <property type="nucleotide sequence ID" value="NZ_BMED01000002.1"/>
</dbReference>
<evidence type="ECO:0008006" key="4">
    <source>
        <dbReference type="Google" id="ProtNLM"/>
    </source>
</evidence>
<reference evidence="2" key="1">
    <citation type="journal article" date="2014" name="Int. J. Syst. Evol. Microbiol.">
        <title>Complete genome sequence of Corynebacterium casei LMG S-19264T (=DSM 44701T), isolated from a smear-ripened cheese.</title>
        <authorList>
            <consortium name="US DOE Joint Genome Institute (JGI-PGF)"/>
            <person name="Walter F."/>
            <person name="Albersmeier A."/>
            <person name="Kalinowski J."/>
            <person name="Ruckert C."/>
        </authorList>
    </citation>
    <scope>NUCLEOTIDE SEQUENCE</scope>
    <source>
        <strain evidence="2">CGMCC 1.10998</strain>
    </source>
</reference>
<comment type="caution">
    <text evidence="2">The sequence shown here is derived from an EMBL/GenBank/DDBJ whole genome shotgun (WGS) entry which is preliminary data.</text>
</comment>
<name>A0A916XL93_9BURK</name>
<keyword evidence="3" id="KW-1185">Reference proteome</keyword>
<evidence type="ECO:0000313" key="3">
    <source>
        <dbReference type="Proteomes" id="UP000637423"/>
    </source>
</evidence>
<keyword evidence="1" id="KW-0472">Membrane</keyword>
<dbReference type="EMBL" id="BMED01000002">
    <property type="protein sequence ID" value="GGC79492.1"/>
    <property type="molecule type" value="Genomic_DNA"/>
</dbReference>
<keyword evidence="1" id="KW-1133">Transmembrane helix</keyword>
<keyword evidence="1" id="KW-0812">Transmembrane</keyword>
<dbReference type="AlphaFoldDB" id="A0A916XL93"/>
<evidence type="ECO:0000256" key="1">
    <source>
        <dbReference type="SAM" id="Phobius"/>
    </source>
</evidence>
<reference evidence="2" key="2">
    <citation type="submission" date="2020-09" db="EMBL/GenBank/DDBJ databases">
        <authorList>
            <person name="Sun Q."/>
            <person name="Zhou Y."/>
        </authorList>
    </citation>
    <scope>NUCLEOTIDE SEQUENCE</scope>
    <source>
        <strain evidence="2">CGMCC 1.10998</strain>
    </source>
</reference>
<feature type="transmembrane region" description="Helical" evidence="1">
    <location>
        <begin position="69"/>
        <end position="89"/>
    </location>
</feature>
<organism evidence="2 3">
    <name type="scientific">Undibacterium terreum</name>
    <dbReference type="NCBI Taxonomy" id="1224302"/>
    <lineage>
        <taxon>Bacteria</taxon>
        <taxon>Pseudomonadati</taxon>
        <taxon>Pseudomonadota</taxon>
        <taxon>Betaproteobacteria</taxon>
        <taxon>Burkholderiales</taxon>
        <taxon>Oxalobacteraceae</taxon>
        <taxon>Undibacterium</taxon>
    </lineage>
</organism>